<comment type="caution">
    <text evidence="1">The sequence shown here is derived from an EMBL/GenBank/DDBJ whole genome shotgun (WGS) entry which is preliminary data.</text>
</comment>
<accession>F7NF19</accession>
<dbReference type="Proteomes" id="UP000003240">
    <property type="component" value="Unassembled WGS sequence"/>
</dbReference>
<organism evidence="1 2">
    <name type="scientific">Acetonema longum DSM 6540</name>
    <dbReference type="NCBI Taxonomy" id="1009370"/>
    <lineage>
        <taxon>Bacteria</taxon>
        <taxon>Bacillati</taxon>
        <taxon>Bacillota</taxon>
        <taxon>Negativicutes</taxon>
        <taxon>Acetonemataceae</taxon>
        <taxon>Acetonema</taxon>
    </lineage>
</organism>
<dbReference type="STRING" id="1009370.ALO_03191"/>
<gene>
    <name evidence="1" type="ORF">ALO_03191</name>
</gene>
<proteinExistence type="predicted"/>
<name>F7NF19_9FIRM</name>
<keyword evidence="2" id="KW-1185">Reference proteome</keyword>
<dbReference type="AlphaFoldDB" id="F7NF19"/>
<dbReference type="Gene3D" id="3.30.470.20">
    <property type="entry name" value="ATP-grasp fold, B domain"/>
    <property type="match status" value="1"/>
</dbReference>
<reference evidence="1 2" key="1">
    <citation type="journal article" date="2011" name="EMBO J.">
        <title>Structural diversity of bacterial flagellar motors.</title>
        <authorList>
            <person name="Chen S."/>
            <person name="Beeby M."/>
            <person name="Murphy G.E."/>
            <person name="Leadbetter J.R."/>
            <person name="Hendrixson D.R."/>
            <person name="Briegel A."/>
            <person name="Li Z."/>
            <person name="Shi J."/>
            <person name="Tocheva E.I."/>
            <person name="Muller A."/>
            <person name="Dobro M.J."/>
            <person name="Jensen G.J."/>
        </authorList>
    </citation>
    <scope>NUCLEOTIDE SEQUENCE [LARGE SCALE GENOMIC DNA]</scope>
    <source>
        <strain evidence="1 2">DSM 6540</strain>
    </source>
</reference>
<dbReference type="EMBL" id="AFGF01000017">
    <property type="protein sequence ID" value="EGO65580.1"/>
    <property type="molecule type" value="Genomic_DNA"/>
</dbReference>
<evidence type="ECO:0000313" key="2">
    <source>
        <dbReference type="Proteomes" id="UP000003240"/>
    </source>
</evidence>
<protein>
    <submittedName>
        <fullName evidence="1">Uncharacterized protein</fullName>
    </submittedName>
</protein>
<evidence type="ECO:0000313" key="1">
    <source>
        <dbReference type="EMBL" id="EGO65580.1"/>
    </source>
</evidence>
<sequence>MKISETADKYKGKIKELDLNPVLVTENGVSIADALLVKYV</sequence>